<proteinExistence type="predicted"/>
<dbReference type="EMBL" id="BK015922">
    <property type="protein sequence ID" value="DAF85289.1"/>
    <property type="molecule type" value="Genomic_DNA"/>
</dbReference>
<protein>
    <submittedName>
        <fullName evidence="1">Head-tail connector protein</fullName>
    </submittedName>
</protein>
<organism evidence="1">
    <name type="scientific">Siphoviridae sp. ct8aS59</name>
    <dbReference type="NCBI Taxonomy" id="2825365"/>
    <lineage>
        <taxon>Viruses</taxon>
        <taxon>Duplodnaviria</taxon>
        <taxon>Heunggongvirae</taxon>
        <taxon>Uroviricota</taxon>
        <taxon>Caudoviricetes</taxon>
    </lineage>
</organism>
<accession>A0A8S5TSV7</accession>
<reference evidence="1" key="1">
    <citation type="journal article" date="2021" name="Proc. Natl. Acad. Sci. U.S.A.">
        <title>A Catalog of Tens of Thousands of Viruses from Human Metagenomes Reveals Hidden Associations with Chronic Diseases.</title>
        <authorList>
            <person name="Tisza M.J."/>
            <person name="Buck C.B."/>
        </authorList>
    </citation>
    <scope>NUCLEOTIDE SEQUENCE</scope>
    <source>
        <strain evidence="1">Ct8aS59</strain>
    </source>
</reference>
<sequence>MFENVNYTYYSETLGRSAVPSEADFNNYADDNKMFMKWLVNDGIVTEREENGLDIAVCRMIEIDYLTAQEAIGAAAENGGSVASESINGYSYSYDKTAQQEAVKLNAKSAAAKKIDIIKLYNDYNAGVR</sequence>
<evidence type="ECO:0000313" key="1">
    <source>
        <dbReference type="EMBL" id="DAF85289.1"/>
    </source>
</evidence>
<name>A0A8S5TSV7_9CAUD</name>